<comment type="caution">
    <text evidence="1">The sequence shown here is derived from an EMBL/GenBank/DDBJ whole genome shotgun (WGS) entry which is preliminary data.</text>
</comment>
<dbReference type="AlphaFoldDB" id="A0A7C0U709"/>
<reference evidence="1" key="1">
    <citation type="journal article" date="2020" name="mSystems">
        <title>Genome- and Community-Level Interaction Insights into Carbon Utilization and Element Cycling Functions of Hydrothermarchaeota in Hydrothermal Sediment.</title>
        <authorList>
            <person name="Zhou Z."/>
            <person name="Liu Y."/>
            <person name="Xu W."/>
            <person name="Pan J."/>
            <person name="Luo Z.H."/>
            <person name="Li M."/>
        </authorList>
    </citation>
    <scope>NUCLEOTIDE SEQUENCE [LARGE SCALE GENOMIC DNA]</scope>
    <source>
        <strain evidence="1">HyVt-115</strain>
    </source>
</reference>
<proteinExistence type="predicted"/>
<evidence type="ECO:0000313" key="1">
    <source>
        <dbReference type="EMBL" id="HDD53644.1"/>
    </source>
</evidence>
<sequence>MKCRDCKHFIRLEGIETLGLCPLESETLVVEAEGEPCTYFWPKEEEKTASQIAEGGGVDF</sequence>
<gene>
    <name evidence="1" type="ORF">ENF32_06235</name>
</gene>
<protein>
    <submittedName>
        <fullName evidence="1">Uncharacterized protein</fullName>
    </submittedName>
</protein>
<accession>A0A7C0U709</accession>
<dbReference type="EMBL" id="DQWS01000232">
    <property type="protein sequence ID" value="HDD53644.1"/>
    <property type="molecule type" value="Genomic_DNA"/>
</dbReference>
<name>A0A7C0U709_9BACT</name>
<dbReference type="Proteomes" id="UP000885690">
    <property type="component" value="Unassembled WGS sequence"/>
</dbReference>
<organism evidence="1">
    <name type="scientific">Thermosulfidibacter takaii</name>
    <dbReference type="NCBI Taxonomy" id="412593"/>
    <lineage>
        <taxon>Bacteria</taxon>
        <taxon>Pseudomonadati</taxon>
        <taxon>Thermosulfidibacterota</taxon>
        <taxon>Thermosulfidibacteria</taxon>
        <taxon>Thermosulfidibacterales</taxon>
        <taxon>Thermosulfidibacteraceae</taxon>
    </lineage>
</organism>